<dbReference type="Pfam" id="PF00990">
    <property type="entry name" value="GGDEF"/>
    <property type="match status" value="1"/>
</dbReference>
<dbReference type="AlphaFoldDB" id="A0A1W1ZTG3"/>
<dbReference type="Gene3D" id="1.10.3210.10">
    <property type="entry name" value="Hypothetical protein af1432"/>
    <property type="match status" value="1"/>
</dbReference>
<dbReference type="SMART" id="SM00267">
    <property type="entry name" value="GGDEF"/>
    <property type="match status" value="1"/>
</dbReference>
<dbReference type="InterPro" id="IPR043128">
    <property type="entry name" value="Rev_trsase/Diguanyl_cyclase"/>
</dbReference>
<dbReference type="OrthoDB" id="9798833at2"/>
<sequence length="538" mass="60413">MGRINEESLFEAEQEALQIAMADVANDQYSGNELLPRYKSLVTHYQRLLKTTKKIFYISDSQGQVLQRHQHEIQNLLDNANQGFLTFGQDLKVDRQYSAECTKIFGRKLAGIPIVELLGQGSNVSQETLAEILDRTFSCPEDLRQLELQQVPHIFRIGNKDIRVECKLISQPDNGVERTLVMMILTDITERLRAEEQIRFLSYHDKLTALHNRAHVEAVLPELEKPESLPLSIIMADVNGLKLVNDVFGHQQGDLLLVALAKALKKSCRQTDIIARWGGDEFLILLPKTDKDDCLKVCERIQNSCNETVDCAIPLSVAVGTATKDAGVAHHAELFSVAENRMYNDKLIKSRKVRKNITASLAGMLQNRCFENNGHGERVKQLAVNFSAFLGLDLEGPELQPLNQLVALHDIGKVAIPTEILGKAGPLTPSEWEIVKSHSEIGYRMAQSIGEPAVADIILALHERWDGEGYPCRLKGEQIPFLARIFSLVDVYDVVTHERPYKAAMDRKAALREIESGMGSQFDPALSKSFIEFMTRKH</sequence>
<dbReference type="PANTHER" id="PTHR45228:SF1">
    <property type="entry name" value="CYCLIC DI-GMP PHOSPHODIESTERASE TM_0186"/>
    <property type="match status" value="1"/>
</dbReference>
<reference evidence="3 4" key="1">
    <citation type="submission" date="2017-04" db="EMBL/GenBank/DDBJ databases">
        <authorList>
            <person name="Afonso C.L."/>
            <person name="Miller P.J."/>
            <person name="Scott M.A."/>
            <person name="Spackman E."/>
            <person name="Goraichik I."/>
            <person name="Dimitrov K.M."/>
            <person name="Suarez D.L."/>
            <person name="Swayne D.E."/>
        </authorList>
    </citation>
    <scope>NUCLEOTIDE SEQUENCE [LARGE SCALE GENOMIC DNA]</scope>
    <source>
        <strain evidence="3 4">DSM 5090</strain>
    </source>
</reference>
<dbReference type="InterPro" id="IPR000160">
    <property type="entry name" value="GGDEF_dom"/>
</dbReference>
<evidence type="ECO:0000259" key="1">
    <source>
        <dbReference type="PROSITE" id="PS50887"/>
    </source>
</evidence>
<name>A0A1W1ZTG3_9FIRM</name>
<dbReference type="Proteomes" id="UP000192738">
    <property type="component" value="Unassembled WGS sequence"/>
</dbReference>
<dbReference type="Pfam" id="PF13487">
    <property type="entry name" value="HD_5"/>
    <property type="match status" value="1"/>
</dbReference>
<accession>A0A1W1ZTG3</accession>
<dbReference type="Gene3D" id="3.30.450.20">
    <property type="entry name" value="PAS domain"/>
    <property type="match status" value="1"/>
</dbReference>
<dbReference type="CDD" id="cd00077">
    <property type="entry name" value="HDc"/>
    <property type="match status" value="1"/>
</dbReference>
<evidence type="ECO:0000313" key="3">
    <source>
        <dbReference type="EMBL" id="SMC51750.1"/>
    </source>
</evidence>
<keyword evidence="4" id="KW-1185">Reference proteome</keyword>
<dbReference type="CDD" id="cd01949">
    <property type="entry name" value="GGDEF"/>
    <property type="match status" value="1"/>
</dbReference>
<dbReference type="Gene3D" id="3.30.70.270">
    <property type="match status" value="1"/>
</dbReference>
<dbReference type="InterPro" id="IPR037522">
    <property type="entry name" value="HD_GYP_dom"/>
</dbReference>
<gene>
    <name evidence="3" type="ORF">SAMN04488500_104189</name>
</gene>
<organism evidence="3 4">
    <name type="scientific">Sporomusa malonica</name>
    <dbReference type="NCBI Taxonomy" id="112901"/>
    <lineage>
        <taxon>Bacteria</taxon>
        <taxon>Bacillati</taxon>
        <taxon>Bacillota</taxon>
        <taxon>Negativicutes</taxon>
        <taxon>Selenomonadales</taxon>
        <taxon>Sporomusaceae</taxon>
        <taxon>Sporomusa</taxon>
    </lineage>
</organism>
<evidence type="ECO:0000259" key="2">
    <source>
        <dbReference type="PROSITE" id="PS51832"/>
    </source>
</evidence>
<dbReference type="SUPFAM" id="SSF109604">
    <property type="entry name" value="HD-domain/PDEase-like"/>
    <property type="match status" value="1"/>
</dbReference>
<dbReference type="PROSITE" id="PS51832">
    <property type="entry name" value="HD_GYP"/>
    <property type="match status" value="1"/>
</dbReference>
<dbReference type="InterPro" id="IPR052020">
    <property type="entry name" value="Cyclic_di-GMP/3'3'-cGAMP_PDE"/>
</dbReference>
<feature type="domain" description="GGDEF" evidence="1">
    <location>
        <begin position="229"/>
        <end position="359"/>
    </location>
</feature>
<dbReference type="InterPro" id="IPR003607">
    <property type="entry name" value="HD/PDEase_dom"/>
</dbReference>
<feature type="domain" description="HD-GYP" evidence="2">
    <location>
        <begin position="350"/>
        <end position="538"/>
    </location>
</feature>
<dbReference type="PANTHER" id="PTHR45228">
    <property type="entry name" value="CYCLIC DI-GMP PHOSPHODIESTERASE TM_0186-RELATED"/>
    <property type="match status" value="1"/>
</dbReference>
<protein>
    <submittedName>
        <fullName evidence="3">Diguanylate cyclase (GGDEF) domain-containing protein</fullName>
    </submittedName>
</protein>
<dbReference type="InterPro" id="IPR029787">
    <property type="entry name" value="Nucleotide_cyclase"/>
</dbReference>
<dbReference type="SUPFAM" id="SSF55073">
    <property type="entry name" value="Nucleotide cyclase"/>
    <property type="match status" value="1"/>
</dbReference>
<dbReference type="EMBL" id="FWXI01000004">
    <property type="protein sequence ID" value="SMC51750.1"/>
    <property type="molecule type" value="Genomic_DNA"/>
</dbReference>
<dbReference type="NCBIfam" id="TIGR00254">
    <property type="entry name" value="GGDEF"/>
    <property type="match status" value="1"/>
</dbReference>
<dbReference type="STRING" id="112901.SAMN04488500_104189"/>
<dbReference type="PROSITE" id="PS50887">
    <property type="entry name" value="GGDEF"/>
    <property type="match status" value="1"/>
</dbReference>
<proteinExistence type="predicted"/>
<evidence type="ECO:0000313" key="4">
    <source>
        <dbReference type="Proteomes" id="UP000192738"/>
    </source>
</evidence>
<dbReference type="RefSeq" id="WP_084574842.1">
    <property type="nucleotide sequence ID" value="NZ_CP155572.1"/>
</dbReference>